<organism evidence="4 5">
    <name type="scientific">Salimicrobium flavidum</name>
    <dbReference type="NCBI Taxonomy" id="570947"/>
    <lineage>
        <taxon>Bacteria</taxon>
        <taxon>Bacillati</taxon>
        <taxon>Bacillota</taxon>
        <taxon>Bacilli</taxon>
        <taxon>Bacillales</taxon>
        <taxon>Bacillaceae</taxon>
        <taxon>Salimicrobium</taxon>
    </lineage>
</organism>
<dbReference type="STRING" id="570947.SAMN05421687_103286"/>
<evidence type="ECO:0000259" key="3">
    <source>
        <dbReference type="Pfam" id="PF20990"/>
    </source>
</evidence>
<accession>A0A1N7J386</accession>
<dbReference type="Pfam" id="PF20990">
    <property type="entry name" value="DUF2207_C"/>
    <property type="match status" value="1"/>
</dbReference>
<keyword evidence="1" id="KW-0812">Transmembrane</keyword>
<reference evidence="5" key="1">
    <citation type="submission" date="2017-01" db="EMBL/GenBank/DDBJ databases">
        <authorList>
            <person name="Varghese N."/>
            <person name="Submissions S."/>
        </authorList>
    </citation>
    <scope>NUCLEOTIDE SEQUENCE [LARGE SCALE GENOMIC DNA]</scope>
    <source>
        <strain evidence="5">DSM 23127</strain>
    </source>
</reference>
<feature type="transmembrane region" description="Helical" evidence="1">
    <location>
        <begin position="235"/>
        <end position="255"/>
    </location>
</feature>
<dbReference type="Proteomes" id="UP000187608">
    <property type="component" value="Unassembled WGS sequence"/>
</dbReference>
<keyword evidence="1" id="KW-0472">Membrane</keyword>
<dbReference type="Pfam" id="PF09972">
    <property type="entry name" value="DUF2207"/>
    <property type="match status" value="1"/>
</dbReference>
<feature type="transmembrane region" description="Helical" evidence="1">
    <location>
        <begin position="420"/>
        <end position="438"/>
    </location>
</feature>
<keyword evidence="1" id="KW-1133">Transmembrane helix</keyword>
<dbReference type="AlphaFoldDB" id="A0A1N7J386"/>
<evidence type="ECO:0000256" key="1">
    <source>
        <dbReference type="SAM" id="Phobius"/>
    </source>
</evidence>
<keyword evidence="5" id="KW-1185">Reference proteome</keyword>
<protein>
    <submittedName>
        <fullName evidence="4">Predicted membrane protein</fullName>
    </submittedName>
</protein>
<name>A0A1N7J386_9BACI</name>
<dbReference type="EMBL" id="FTOC01000003">
    <property type="protein sequence ID" value="SIS43764.1"/>
    <property type="molecule type" value="Genomic_DNA"/>
</dbReference>
<feature type="transmembrane region" description="Helical" evidence="1">
    <location>
        <begin position="396"/>
        <end position="414"/>
    </location>
</feature>
<sequence length="545" mass="61355">MKKIILILGVLLFVSPWTVLAVEYEIDRTNITAQLQDDGNVEVSETHTYTFDGEFNGITRELIPKEETSITDFQASEDGAELEIEREENLYKIHRTGEDETVTVDLTYIIEDGVEVYSDVGEFYWPFFDESNESDYENMTITVMPPEPSEAEAAYGFDAAYDTAEISSGGEVTFDMGEVSEGKNGDIRVAYDAALFSQAERTRDETMLPVIQSDKQELDEQMAARAERQERWSSMGPYIIGAFLLLALLISVTGWRKRQETVREAERQQSGIGQFPKTSMSLPATLMFTNHGQVTIPMMTSALLELVRKGYVEKVSEEEFRIVQRNTDYEHESLLMEWLFDEVGHDGMFHVEDLEVYLEDEENIEEYQNSFHSWSEGVKREVKQYDLYEDNTKPRWIAGIAALAVVPFAILFPVFGVYSWMVGAIVLFFYFLFFDIAYRPLTFEGQRIKQELEPLKTGDKWQEWEEKEQITAFLYQIGAGKRKPDNDLTLTAVTGNDLILFMVLAGTLDHSFEQADQHAAVSATTGAGAGGGAGVGGGGGGSGAF</sequence>
<evidence type="ECO:0000313" key="4">
    <source>
        <dbReference type="EMBL" id="SIS43764.1"/>
    </source>
</evidence>
<feature type="domain" description="Predicted membrane protein YciQ-like C-terminal" evidence="3">
    <location>
        <begin position="294"/>
        <end position="456"/>
    </location>
</feature>
<dbReference type="InterPro" id="IPR018702">
    <property type="entry name" value="DUF2207"/>
</dbReference>
<evidence type="ECO:0000313" key="5">
    <source>
        <dbReference type="Proteomes" id="UP000187608"/>
    </source>
</evidence>
<feature type="domain" description="DUF2207" evidence="2">
    <location>
        <begin position="25"/>
        <end position="190"/>
    </location>
</feature>
<proteinExistence type="predicted"/>
<dbReference type="OrthoDB" id="5507254at2"/>
<evidence type="ECO:0000259" key="2">
    <source>
        <dbReference type="Pfam" id="PF09972"/>
    </source>
</evidence>
<dbReference type="RefSeq" id="WP_076557930.1">
    <property type="nucleotide sequence ID" value="NZ_FTOC01000003.1"/>
</dbReference>
<dbReference type="InterPro" id="IPR048389">
    <property type="entry name" value="YciQ-like_C"/>
</dbReference>
<gene>
    <name evidence="4" type="ORF">SAMN05421687_103286</name>
</gene>